<evidence type="ECO:0000256" key="2">
    <source>
        <dbReference type="ARBA" id="ARBA00022729"/>
    </source>
</evidence>
<evidence type="ECO:0008006" key="6">
    <source>
        <dbReference type="Google" id="ProtNLM"/>
    </source>
</evidence>
<dbReference type="Gene3D" id="2.60.40.2500">
    <property type="match status" value="1"/>
</dbReference>
<keyword evidence="5" id="KW-1185">Reference proteome</keyword>
<organism evidence="4 5">
    <name type="scientific">Qipengyuania vulgaris</name>
    <dbReference type="NCBI Taxonomy" id="291985"/>
    <lineage>
        <taxon>Bacteria</taxon>
        <taxon>Pseudomonadati</taxon>
        <taxon>Pseudomonadota</taxon>
        <taxon>Alphaproteobacteria</taxon>
        <taxon>Sphingomonadales</taxon>
        <taxon>Erythrobacteraceae</taxon>
        <taxon>Qipengyuania</taxon>
    </lineage>
</organism>
<sequence length="229" mass="24885">MRAALALALMIGAPAAFQPGTLQAQADARVADLRPDSDTRWVLHTATRTAQTILFPDGEQILDVSITAPLAYRSGITATGDSLILVPSSEIEVAEMVVETEAAIYEFDLVPVPSSEAPLVIRISHARGEFFPPATEQEVPPDTGQYRLSGDQVLRPAAISDDGSKTYIRWHAAQAMPAVFGIGPSGDEEMVDGHMRGEVFTIDRVYAELVFRIDKERARAKRRDGGARR</sequence>
<dbReference type="RefSeq" id="WP_160728727.1">
    <property type="nucleotide sequence ID" value="NZ_WTYC01000008.1"/>
</dbReference>
<dbReference type="EMBL" id="WTYC01000008">
    <property type="protein sequence ID" value="MXO49191.1"/>
    <property type="molecule type" value="Genomic_DNA"/>
</dbReference>
<comment type="similarity">
    <text evidence="1">Belongs to the TrbG/VirB9 family.</text>
</comment>
<feature type="chain" id="PRO_5033009668" description="Type VI secretion protein" evidence="3">
    <location>
        <begin position="25"/>
        <end position="229"/>
    </location>
</feature>
<dbReference type="InterPro" id="IPR038161">
    <property type="entry name" value="VirB9/CagX/TrbG_C_sf"/>
</dbReference>
<evidence type="ECO:0000313" key="5">
    <source>
        <dbReference type="Proteomes" id="UP000448199"/>
    </source>
</evidence>
<dbReference type="CDD" id="cd06911">
    <property type="entry name" value="VirB9_CagX_TrbG"/>
    <property type="match status" value="1"/>
</dbReference>
<dbReference type="Pfam" id="PF03524">
    <property type="entry name" value="CagX"/>
    <property type="match status" value="1"/>
</dbReference>
<protein>
    <recommendedName>
        <fullName evidence="6">Type VI secretion protein</fullName>
    </recommendedName>
</protein>
<reference evidence="4 5" key="1">
    <citation type="submission" date="2019-12" db="EMBL/GenBank/DDBJ databases">
        <title>Genomic-based taxomic classification of the family Erythrobacteraceae.</title>
        <authorList>
            <person name="Xu L."/>
        </authorList>
    </citation>
    <scope>NUCLEOTIDE SEQUENCE [LARGE SCALE GENOMIC DNA]</scope>
    <source>
        <strain evidence="4 5">DSM 17792</strain>
    </source>
</reference>
<keyword evidence="2 3" id="KW-0732">Signal</keyword>
<proteinExistence type="inferred from homology"/>
<dbReference type="InterPro" id="IPR010258">
    <property type="entry name" value="Conjugal_tfr_TrbG/VirB9/CagX"/>
</dbReference>
<dbReference type="OrthoDB" id="7390264at2"/>
<evidence type="ECO:0000256" key="1">
    <source>
        <dbReference type="ARBA" id="ARBA00006135"/>
    </source>
</evidence>
<evidence type="ECO:0000256" key="3">
    <source>
        <dbReference type="SAM" id="SignalP"/>
    </source>
</evidence>
<gene>
    <name evidence="4" type="ORF">GRI69_13100</name>
</gene>
<dbReference type="AlphaFoldDB" id="A0A844XTE3"/>
<evidence type="ECO:0000313" key="4">
    <source>
        <dbReference type="EMBL" id="MXO49191.1"/>
    </source>
</evidence>
<feature type="signal peptide" evidence="3">
    <location>
        <begin position="1"/>
        <end position="24"/>
    </location>
</feature>
<name>A0A844XTE3_9SPHN</name>
<dbReference type="InterPro" id="IPR033645">
    <property type="entry name" value="VirB9/CagX/TrbG_C"/>
</dbReference>
<dbReference type="Proteomes" id="UP000448199">
    <property type="component" value="Unassembled WGS sequence"/>
</dbReference>
<accession>A0A844XTE3</accession>
<comment type="caution">
    <text evidence="4">The sequence shown here is derived from an EMBL/GenBank/DDBJ whole genome shotgun (WGS) entry which is preliminary data.</text>
</comment>